<name>A0ABR2K0D8_9EUKA</name>
<keyword evidence="2" id="KW-1185">Reference proteome</keyword>
<dbReference type="Proteomes" id="UP001470230">
    <property type="component" value="Unassembled WGS sequence"/>
</dbReference>
<protein>
    <submittedName>
        <fullName evidence="1">Uncharacterized protein</fullName>
    </submittedName>
</protein>
<comment type="caution">
    <text evidence="1">The sequence shown here is derived from an EMBL/GenBank/DDBJ whole genome shotgun (WGS) entry which is preliminary data.</text>
</comment>
<organism evidence="1 2">
    <name type="scientific">Tritrichomonas musculus</name>
    <dbReference type="NCBI Taxonomy" id="1915356"/>
    <lineage>
        <taxon>Eukaryota</taxon>
        <taxon>Metamonada</taxon>
        <taxon>Parabasalia</taxon>
        <taxon>Tritrichomonadida</taxon>
        <taxon>Tritrichomonadidae</taxon>
        <taxon>Tritrichomonas</taxon>
    </lineage>
</organism>
<gene>
    <name evidence="1" type="ORF">M9Y10_043690</name>
</gene>
<sequence>MSLYQLAPLTQQKLKRILTGHKTTDDNLYDYMEKHPEMFDKIDEETLAKKIDEIYKIYNENPDPNAMKTQIEEFLKQLKILNDSIIFC</sequence>
<dbReference type="EMBL" id="JAPFFF010000008">
    <property type="protein sequence ID" value="KAK8884576.1"/>
    <property type="molecule type" value="Genomic_DNA"/>
</dbReference>
<evidence type="ECO:0000313" key="1">
    <source>
        <dbReference type="EMBL" id="KAK8884576.1"/>
    </source>
</evidence>
<accession>A0ABR2K0D8</accession>
<evidence type="ECO:0000313" key="2">
    <source>
        <dbReference type="Proteomes" id="UP001470230"/>
    </source>
</evidence>
<proteinExistence type="predicted"/>
<reference evidence="1 2" key="1">
    <citation type="submission" date="2024-04" db="EMBL/GenBank/DDBJ databases">
        <title>Tritrichomonas musculus Genome.</title>
        <authorList>
            <person name="Alves-Ferreira E."/>
            <person name="Grigg M."/>
            <person name="Lorenzi H."/>
            <person name="Galac M."/>
        </authorList>
    </citation>
    <scope>NUCLEOTIDE SEQUENCE [LARGE SCALE GENOMIC DNA]</scope>
    <source>
        <strain evidence="1 2">EAF2021</strain>
    </source>
</reference>